<sequence>MANSNCDKLSDALSAYADGELSPQETTLIEAHLESCAVCRGALAALKTTDRRLKALRQEERAPEDLWGKVMTSVATMDRDASEQDDEAAADSVWGASRFGRRQSLGIAAGVLLTLGVGLSSPYWSRLGGKNPLIVEPVNDFITFKVSERPLDMAASDPVALKEWFQGKVDFRLPLKGAEIDGYRLVGSRLCYFLKRRLSALMYERSGARISLYVMTGENLEVPEGTWEPAASREIASFAVEDYRNLIWQDGGLVYALVSDQPKDDMLRFVAGLHLDSA</sequence>
<keyword evidence="3" id="KW-1185">Reference proteome</keyword>
<dbReference type="Pfam" id="PF13490">
    <property type="entry name" value="zf-HC2"/>
    <property type="match status" value="1"/>
</dbReference>
<dbReference type="InterPro" id="IPR027383">
    <property type="entry name" value="Znf_put"/>
</dbReference>
<evidence type="ECO:0000259" key="1">
    <source>
        <dbReference type="Pfam" id="PF13490"/>
    </source>
</evidence>
<gene>
    <name evidence="2" type="ORF">FKG95_28025</name>
</gene>
<feature type="domain" description="Putative zinc-finger" evidence="1">
    <location>
        <begin position="6"/>
        <end position="40"/>
    </location>
</feature>
<evidence type="ECO:0000313" key="3">
    <source>
        <dbReference type="Proteomes" id="UP000315252"/>
    </source>
</evidence>
<evidence type="ECO:0000313" key="2">
    <source>
        <dbReference type="EMBL" id="TQV70322.1"/>
    </source>
</evidence>
<dbReference type="Gene3D" id="1.10.10.1320">
    <property type="entry name" value="Anti-sigma factor, zinc-finger domain"/>
    <property type="match status" value="1"/>
</dbReference>
<comment type="caution">
    <text evidence="2">The sequence shown here is derived from an EMBL/GenBank/DDBJ whole genome shotgun (WGS) entry which is preliminary data.</text>
</comment>
<protein>
    <recommendedName>
        <fullName evidence="1">Putative zinc-finger domain-containing protein</fullName>
    </recommendedName>
</protein>
<dbReference type="RefSeq" id="WP_142899780.1">
    <property type="nucleotide sequence ID" value="NZ_ML660068.1"/>
</dbReference>
<dbReference type="Proteomes" id="UP000315252">
    <property type="component" value="Unassembled WGS sequence"/>
</dbReference>
<dbReference type="InterPro" id="IPR041916">
    <property type="entry name" value="Anti_sigma_zinc_sf"/>
</dbReference>
<organism evidence="2 3">
    <name type="scientific">Denitrobaculum tricleocarpae</name>
    <dbReference type="NCBI Taxonomy" id="2591009"/>
    <lineage>
        <taxon>Bacteria</taxon>
        <taxon>Pseudomonadati</taxon>
        <taxon>Pseudomonadota</taxon>
        <taxon>Alphaproteobacteria</taxon>
        <taxon>Rhodospirillales</taxon>
        <taxon>Rhodospirillaceae</taxon>
        <taxon>Denitrobaculum</taxon>
    </lineage>
</organism>
<reference evidence="2 3" key="1">
    <citation type="submission" date="2019-06" db="EMBL/GenBank/DDBJ databases">
        <title>Whole genome sequence for Rhodospirillaceae sp. R148.</title>
        <authorList>
            <person name="Wang G."/>
        </authorList>
    </citation>
    <scope>NUCLEOTIDE SEQUENCE [LARGE SCALE GENOMIC DNA]</scope>
    <source>
        <strain evidence="2 3">R148</strain>
    </source>
</reference>
<dbReference type="OrthoDB" id="7549755at2"/>
<dbReference type="EMBL" id="VHSH01000017">
    <property type="protein sequence ID" value="TQV70322.1"/>
    <property type="molecule type" value="Genomic_DNA"/>
</dbReference>
<proteinExistence type="predicted"/>
<name>A0A545SZC2_9PROT</name>
<accession>A0A545SZC2</accession>
<dbReference type="AlphaFoldDB" id="A0A545SZC2"/>